<evidence type="ECO:0000256" key="6">
    <source>
        <dbReference type="ARBA" id="ARBA00023315"/>
    </source>
</evidence>
<dbReference type="PROSITE" id="PS50216">
    <property type="entry name" value="DHHC"/>
    <property type="match status" value="1"/>
</dbReference>
<dbReference type="InterPro" id="IPR012971">
    <property type="entry name" value="NOG2_N_dom"/>
</dbReference>
<proteinExistence type="inferred from homology"/>
<evidence type="ECO:0000259" key="9">
    <source>
        <dbReference type="Pfam" id="PF08153"/>
    </source>
</evidence>
<comment type="caution">
    <text evidence="10">The sequence shown here is derived from an EMBL/GenBank/DDBJ whole genome shotgun (WGS) entry which is preliminary data.</text>
</comment>
<dbReference type="EC" id="2.3.1.225" evidence="7"/>
<dbReference type="AlphaFoldDB" id="A0A8S3T2A9"/>
<dbReference type="GO" id="GO:0019706">
    <property type="term" value="F:protein-cysteine S-palmitoyltransferase activity"/>
    <property type="evidence" value="ECO:0007669"/>
    <property type="project" value="UniProtKB-EC"/>
</dbReference>
<protein>
    <recommendedName>
        <fullName evidence="7">Palmitoyltransferase</fullName>
        <ecNumber evidence="7">2.3.1.225</ecNumber>
    </recommendedName>
</protein>
<dbReference type="Proteomes" id="UP000683360">
    <property type="component" value="Unassembled WGS sequence"/>
</dbReference>
<comment type="subcellular location">
    <subcellularLocation>
        <location evidence="1">Membrane</location>
        <topology evidence="1">Multi-pass membrane protein</topology>
    </subcellularLocation>
</comment>
<evidence type="ECO:0000256" key="3">
    <source>
        <dbReference type="ARBA" id="ARBA00022692"/>
    </source>
</evidence>
<gene>
    <name evidence="10" type="ORF">MEDL_37863</name>
</gene>
<dbReference type="Pfam" id="PF01529">
    <property type="entry name" value="DHHC"/>
    <property type="match status" value="1"/>
</dbReference>
<keyword evidence="3 7" id="KW-0812">Transmembrane</keyword>
<evidence type="ECO:0000313" key="10">
    <source>
        <dbReference type="EMBL" id="CAG2224693.1"/>
    </source>
</evidence>
<feature type="domain" description="Nucleolar GTP-binding protein 2 N-terminal" evidence="9">
    <location>
        <begin position="3"/>
        <end position="112"/>
    </location>
</feature>
<feature type="domain" description="Palmitoyltransferase DHHC" evidence="8">
    <location>
        <begin position="149"/>
        <end position="274"/>
    </location>
</feature>
<keyword evidence="4 7" id="KW-1133">Transmembrane helix</keyword>
<keyword evidence="6 7" id="KW-0012">Acyltransferase</keyword>
<dbReference type="EMBL" id="CAJPWZ010001814">
    <property type="protein sequence ID" value="CAG2224693.1"/>
    <property type="molecule type" value="Genomic_DNA"/>
</dbReference>
<organism evidence="10 11">
    <name type="scientific">Mytilus edulis</name>
    <name type="common">Blue mussel</name>
    <dbReference type="NCBI Taxonomy" id="6550"/>
    <lineage>
        <taxon>Eukaryota</taxon>
        <taxon>Metazoa</taxon>
        <taxon>Spiralia</taxon>
        <taxon>Lophotrochozoa</taxon>
        <taxon>Mollusca</taxon>
        <taxon>Bivalvia</taxon>
        <taxon>Autobranchia</taxon>
        <taxon>Pteriomorphia</taxon>
        <taxon>Mytilida</taxon>
        <taxon>Mytiloidea</taxon>
        <taxon>Mytilidae</taxon>
        <taxon>Mytilinae</taxon>
        <taxon>Mytilus</taxon>
    </lineage>
</organism>
<sequence length="319" mass="36474">MINRSGEIIKAAPFQSWLPSGSVARVEPNRKWFGNTRVITQTALQNFQEEMAKVKMIHIKVVMKQTKLPITLLNETAKHARVHLLDTESFETTFGKKAQRKRPNIKIDDLTVISHMRAVLSDPGIVPLPKNGLDFSDLHAGRSIPNTKDGWSVCNKCETYRPPRAHHCRICRRCIRKMDHHCPWINNCVGELNQKYFIQFLFYVGMASCYATTMVITSWVMDPNVTSTYKHTKLIHSVILIVECVLFGMFVIAIGCDQISSILGDETQVEQVKKEGIRREKKSMYSLLQEVFGRGHPLGWLCPLFTEASKERPSKQYIV</sequence>
<feature type="transmembrane region" description="Helical" evidence="7">
    <location>
        <begin position="233"/>
        <end position="254"/>
    </location>
</feature>
<feature type="transmembrane region" description="Helical" evidence="7">
    <location>
        <begin position="200"/>
        <end position="221"/>
    </location>
</feature>
<accession>A0A8S3T2A9</accession>
<keyword evidence="2 7" id="KW-0808">Transferase</keyword>
<name>A0A8S3T2A9_MYTED</name>
<evidence type="ECO:0000256" key="4">
    <source>
        <dbReference type="ARBA" id="ARBA00022989"/>
    </source>
</evidence>
<keyword evidence="11" id="KW-1185">Reference proteome</keyword>
<dbReference type="PANTHER" id="PTHR12246">
    <property type="entry name" value="PALMITOYLTRANSFERASE ZDHHC16"/>
    <property type="match status" value="1"/>
</dbReference>
<keyword evidence="5 7" id="KW-0472">Membrane</keyword>
<comment type="similarity">
    <text evidence="7">Belongs to the DHHC palmitoyltransferase family.</text>
</comment>
<evidence type="ECO:0000313" key="11">
    <source>
        <dbReference type="Proteomes" id="UP000683360"/>
    </source>
</evidence>
<dbReference type="OrthoDB" id="331948at2759"/>
<dbReference type="GO" id="GO:0016020">
    <property type="term" value="C:membrane"/>
    <property type="evidence" value="ECO:0007669"/>
    <property type="project" value="UniProtKB-SubCell"/>
</dbReference>
<evidence type="ECO:0000259" key="8">
    <source>
        <dbReference type="Pfam" id="PF01529"/>
    </source>
</evidence>
<comment type="catalytic activity">
    <reaction evidence="7">
        <text>L-cysteinyl-[protein] + hexadecanoyl-CoA = S-hexadecanoyl-L-cysteinyl-[protein] + CoA</text>
        <dbReference type="Rhea" id="RHEA:36683"/>
        <dbReference type="Rhea" id="RHEA-COMP:10131"/>
        <dbReference type="Rhea" id="RHEA-COMP:11032"/>
        <dbReference type="ChEBI" id="CHEBI:29950"/>
        <dbReference type="ChEBI" id="CHEBI:57287"/>
        <dbReference type="ChEBI" id="CHEBI:57379"/>
        <dbReference type="ChEBI" id="CHEBI:74151"/>
        <dbReference type="EC" id="2.3.1.225"/>
    </reaction>
</comment>
<comment type="domain">
    <text evidence="7">The DHHC domain is required for palmitoyltransferase activity.</text>
</comment>
<dbReference type="InterPro" id="IPR039859">
    <property type="entry name" value="PFA4/ZDH16/20/ERF2-like"/>
</dbReference>
<dbReference type="Pfam" id="PF08153">
    <property type="entry name" value="NGP1NT"/>
    <property type="match status" value="1"/>
</dbReference>
<evidence type="ECO:0000256" key="5">
    <source>
        <dbReference type="ARBA" id="ARBA00023136"/>
    </source>
</evidence>
<dbReference type="InterPro" id="IPR001594">
    <property type="entry name" value="Palmitoyltrfase_DHHC"/>
</dbReference>
<evidence type="ECO:0000256" key="7">
    <source>
        <dbReference type="RuleBase" id="RU079119"/>
    </source>
</evidence>
<evidence type="ECO:0000256" key="1">
    <source>
        <dbReference type="ARBA" id="ARBA00004141"/>
    </source>
</evidence>
<reference evidence="10" key="1">
    <citation type="submission" date="2021-03" db="EMBL/GenBank/DDBJ databases">
        <authorList>
            <person name="Bekaert M."/>
        </authorList>
    </citation>
    <scope>NUCLEOTIDE SEQUENCE</scope>
</reference>
<evidence type="ECO:0000256" key="2">
    <source>
        <dbReference type="ARBA" id="ARBA00022679"/>
    </source>
</evidence>